<dbReference type="PANTHER" id="PTHR21485:SF6">
    <property type="entry name" value="N-ACYLNEURAMINATE CYTIDYLYLTRANSFERASE-RELATED"/>
    <property type="match status" value="1"/>
</dbReference>
<comment type="caution">
    <text evidence="1">The sequence shown here is derived from an EMBL/GenBank/DDBJ whole genome shotgun (WGS) entry which is preliminary data.</text>
</comment>
<dbReference type="InterPro" id="IPR050793">
    <property type="entry name" value="CMP-NeuNAc_synthase"/>
</dbReference>
<dbReference type="Pfam" id="PF02348">
    <property type="entry name" value="CTP_transf_3"/>
    <property type="match status" value="1"/>
</dbReference>
<dbReference type="AlphaFoldDB" id="A0A2S9TPV3"/>
<dbReference type="InterPro" id="IPR029044">
    <property type="entry name" value="Nucleotide-diphossugar_trans"/>
</dbReference>
<gene>
    <name evidence="1" type="ORF">CJ668_04530</name>
</gene>
<accession>A0A2S9TPV3</accession>
<dbReference type="Gene3D" id="3.90.550.10">
    <property type="entry name" value="Spore Coat Polysaccharide Biosynthesis Protein SpsA, Chain A"/>
    <property type="match status" value="1"/>
</dbReference>
<organism evidence="1 2">
    <name type="scientific">Aliarcobacter cryaerophilus</name>
    <dbReference type="NCBI Taxonomy" id="28198"/>
    <lineage>
        <taxon>Bacteria</taxon>
        <taxon>Pseudomonadati</taxon>
        <taxon>Campylobacterota</taxon>
        <taxon>Epsilonproteobacteria</taxon>
        <taxon>Campylobacterales</taxon>
        <taxon>Arcobacteraceae</taxon>
        <taxon>Aliarcobacter</taxon>
    </lineage>
</organism>
<proteinExistence type="predicted"/>
<evidence type="ECO:0000313" key="2">
    <source>
        <dbReference type="Proteomes" id="UP000238811"/>
    </source>
</evidence>
<dbReference type="SUPFAM" id="SSF53448">
    <property type="entry name" value="Nucleotide-diphospho-sugar transferases"/>
    <property type="match status" value="1"/>
</dbReference>
<keyword evidence="1" id="KW-0808">Transferase</keyword>
<sequence length="227" mass="25962">MKDLGKIVLHIPAREGSKRVPKKNIRLMNNRPMISYTIDASIKANITKEMYVNTDDTEIIDYVLNTYPDFKSYKRDKKLADDKASSEDFNYDIIKNLNADTLIMINPVCPVVTVEDIMNAFNTYKNSDCDTLITSSSTQMQTFCNGKPINIKIDEPLAPSQDNEKISILNWAITIWDAKKFMERIETKGYGSLGENRILFDIDPLHAIKVSEEKDFLLAEKLLQIKV</sequence>
<reference evidence="1 2" key="1">
    <citation type="submission" date="2017-09" db="EMBL/GenBank/DDBJ databases">
        <title>Reassesment of A. cryaerophilus.</title>
        <authorList>
            <person name="Perez-Cataluna A."/>
            <person name="Collado L."/>
            <person name="Salgado O."/>
            <person name="Lefinanco V."/>
            <person name="Figueras M.J."/>
        </authorList>
    </citation>
    <scope>NUCLEOTIDE SEQUENCE [LARGE SCALE GENOMIC DNA]</scope>
    <source>
        <strain evidence="1 2">LMG 10229</strain>
    </source>
</reference>
<evidence type="ECO:0000313" key="1">
    <source>
        <dbReference type="EMBL" id="PRN00866.1"/>
    </source>
</evidence>
<dbReference type="InterPro" id="IPR003329">
    <property type="entry name" value="Cytidylyl_trans"/>
</dbReference>
<dbReference type="Proteomes" id="UP000238811">
    <property type="component" value="Unassembled WGS sequence"/>
</dbReference>
<dbReference type="EMBL" id="NXGD01000004">
    <property type="protein sequence ID" value="PRN00866.1"/>
    <property type="molecule type" value="Genomic_DNA"/>
</dbReference>
<dbReference type="GO" id="GO:0008781">
    <property type="term" value="F:N-acylneuraminate cytidylyltransferase activity"/>
    <property type="evidence" value="ECO:0007669"/>
    <property type="project" value="TreeGrafter"/>
</dbReference>
<name>A0A2S9TPV3_9BACT</name>
<dbReference type="PANTHER" id="PTHR21485">
    <property type="entry name" value="HAD SUPERFAMILY MEMBERS CMAS AND KDSC"/>
    <property type="match status" value="1"/>
</dbReference>
<protein>
    <submittedName>
        <fullName evidence="1">Acylneuraminate cytidylyltransferase</fullName>
    </submittedName>
</protein>
<keyword evidence="1" id="KW-0548">Nucleotidyltransferase</keyword>